<dbReference type="Pfam" id="PF11716">
    <property type="entry name" value="MDMPI_N"/>
    <property type="match status" value="1"/>
</dbReference>
<feature type="region of interest" description="Disordered" evidence="1">
    <location>
        <begin position="170"/>
        <end position="200"/>
    </location>
</feature>
<dbReference type="NCBIfam" id="TIGR03086">
    <property type="entry name" value="TIGR03086 family metal-binding protein"/>
    <property type="match status" value="1"/>
</dbReference>
<dbReference type="EMBL" id="LLZJ01000002">
    <property type="protein sequence ID" value="KUL67356.1"/>
    <property type="molecule type" value="Genomic_DNA"/>
</dbReference>
<dbReference type="RefSeq" id="WP_059141754.1">
    <property type="nucleotide sequence ID" value="NZ_LLZJ01000002.1"/>
</dbReference>
<dbReference type="InterPro" id="IPR024344">
    <property type="entry name" value="MDMPI_metal-binding"/>
</dbReference>
<sequence>MTDDQTTVIDFAPTVHRVTALLSGVSDEQLSAPTPCGTYSVGDLLDHFMGLAIGMRHAAEKTTATAGPDGPAPGEGAADRLDPEWRQELPRRLDALAAAWREPSAWQGTTVAGGVTMPAQMMGVVALDELLIHGWDLARATGQPYDCDARSAEAIIGWLSAFPDEQRPDGAFGPMVSVPDDAPPLDRAVALSGRDPKWQA</sequence>
<dbReference type="OrthoDB" id="5185819at2"/>
<evidence type="ECO:0000256" key="1">
    <source>
        <dbReference type="SAM" id="MobiDB-lite"/>
    </source>
</evidence>
<dbReference type="Gene3D" id="1.20.120.450">
    <property type="entry name" value="dinb family like domain"/>
    <property type="match status" value="1"/>
</dbReference>
<dbReference type="NCBIfam" id="TIGR03083">
    <property type="entry name" value="maleylpyruvate isomerase family mycothiol-dependent enzyme"/>
    <property type="match status" value="1"/>
</dbReference>
<feature type="region of interest" description="Disordered" evidence="1">
    <location>
        <begin position="61"/>
        <end position="82"/>
    </location>
</feature>
<evidence type="ECO:0000313" key="4">
    <source>
        <dbReference type="Proteomes" id="UP000053413"/>
    </source>
</evidence>
<dbReference type="InterPro" id="IPR017517">
    <property type="entry name" value="Maleyloyr_isom"/>
</dbReference>
<accession>A0A0X3XEH3</accession>
<comment type="caution">
    <text evidence="3">The sequence shown here is derived from an EMBL/GenBank/DDBJ whole genome shotgun (WGS) entry which is preliminary data.</text>
</comment>
<evidence type="ECO:0000313" key="3">
    <source>
        <dbReference type="EMBL" id="KUL67356.1"/>
    </source>
</evidence>
<protein>
    <recommendedName>
        <fullName evidence="2">Mycothiol-dependent maleylpyruvate isomerase metal-binding domain-containing protein</fullName>
    </recommendedName>
</protein>
<dbReference type="SUPFAM" id="SSF109854">
    <property type="entry name" value="DinB/YfiT-like putative metalloenzymes"/>
    <property type="match status" value="1"/>
</dbReference>
<gene>
    <name evidence="3" type="ORF">ADL28_00860</name>
</gene>
<proteinExistence type="predicted"/>
<feature type="domain" description="Mycothiol-dependent maleylpyruvate isomerase metal-binding" evidence="2">
    <location>
        <begin position="14"/>
        <end position="138"/>
    </location>
</feature>
<dbReference type="AlphaFoldDB" id="A0A0X3XEH3"/>
<dbReference type="GO" id="GO:0046872">
    <property type="term" value="F:metal ion binding"/>
    <property type="evidence" value="ECO:0007669"/>
    <property type="project" value="InterPro"/>
</dbReference>
<dbReference type="GeneID" id="97434774"/>
<feature type="compositionally biased region" description="Low complexity" evidence="1">
    <location>
        <begin position="62"/>
        <end position="76"/>
    </location>
</feature>
<dbReference type="InterPro" id="IPR017520">
    <property type="entry name" value="CHP03086"/>
</dbReference>
<dbReference type="Proteomes" id="UP000053413">
    <property type="component" value="Unassembled WGS sequence"/>
</dbReference>
<evidence type="ECO:0000259" key="2">
    <source>
        <dbReference type="Pfam" id="PF11716"/>
    </source>
</evidence>
<organism evidence="3 4">
    <name type="scientific">Streptomyces violaceusniger</name>
    <dbReference type="NCBI Taxonomy" id="68280"/>
    <lineage>
        <taxon>Bacteria</taxon>
        <taxon>Bacillati</taxon>
        <taxon>Actinomycetota</taxon>
        <taxon>Actinomycetes</taxon>
        <taxon>Kitasatosporales</taxon>
        <taxon>Streptomycetaceae</taxon>
        <taxon>Streptomyces</taxon>
        <taxon>Streptomyces violaceusniger group</taxon>
    </lineage>
</organism>
<dbReference type="InterPro" id="IPR034660">
    <property type="entry name" value="DinB/YfiT-like"/>
</dbReference>
<name>A0A0X3XEH3_STRVO</name>
<reference evidence="4" key="1">
    <citation type="submission" date="2015-10" db="EMBL/GenBank/DDBJ databases">
        <authorList>
            <person name="Ju K.-S."/>
            <person name="Doroghazi J.R."/>
            <person name="Metcalf W.W."/>
        </authorList>
    </citation>
    <scope>NUCLEOTIDE SEQUENCE [LARGE SCALE GENOMIC DNA]</scope>
    <source>
        <strain evidence="4">NRRL F-8817</strain>
    </source>
</reference>